<comment type="caution">
    <text evidence="2">The sequence shown here is derived from an EMBL/GenBank/DDBJ whole genome shotgun (WGS) entry which is preliminary data.</text>
</comment>
<keyword evidence="1" id="KW-0472">Membrane</keyword>
<dbReference type="Pfam" id="PF13314">
    <property type="entry name" value="DUF4083"/>
    <property type="match status" value="1"/>
</dbReference>
<sequence>MVNIGDVIIQIVMLLFVVLFFVSLFLFIRRIWTNQFDRSDALKRMESKLDKIIENQEKQFRE</sequence>
<organism evidence="2 3">
    <name type="scientific">Bacillus badius</name>
    <dbReference type="NCBI Taxonomy" id="1455"/>
    <lineage>
        <taxon>Bacteria</taxon>
        <taxon>Bacillati</taxon>
        <taxon>Bacillota</taxon>
        <taxon>Bacilli</taxon>
        <taxon>Bacillales</taxon>
        <taxon>Bacillaceae</taxon>
        <taxon>Pseudobacillus</taxon>
    </lineage>
</organism>
<evidence type="ECO:0000313" key="2">
    <source>
        <dbReference type="EMBL" id="KIL77064.1"/>
    </source>
</evidence>
<reference evidence="2 3" key="1">
    <citation type="submission" date="2015-01" db="EMBL/GenBank/DDBJ databases">
        <title>Genome Assembly of Bacillus badius MTCC 1458.</title>
        <authorList>
            <person name="Verma A."/>
            <person name="Khatri I."/>
            <person name="Mual P."/>
            <person name="Subramanian S."/>
            <person name="Krishnamurthi S."/>
        </authorList>
    </citation>
    <scope>NUCLEOTIDE SEQUENCE [LARGE SCALE GENOMIC DNA]</scope>
    <source>
        <strain evidence="2 3">MTCC 1458</strain>
    </source>
</reference>
<keyword evidence="3" id="KW-1185">Reference proteome</keyword>
<dbReference type="Proteomes" id="UP000031982">
    <property type="component" value="Unassembled WGS sequence"/>
</dbReference>
<evidence type="ECO:0000313" key="3">
    <source>
        <dbReference type="Proteomes" id="UP000031982"/>
    </source>
</evidence>
<gene>
    <name evidence="2" type="ORF">SD77_1816</name>
</gene>
<dbReference type="RefSeq" id="WP_041098569.1">
    <property type="nucleotide sequence ID" value="NZ_BSSZ01000015.1"/>
</dbReference>
<name>A0ABR5AR03_BACBA</name>
<feature type="transmembrane region" description="Helical" evidence="1">
    <location>
        <begin position="7"/>
        <end position="28"/>
    </location>
</feature>
<protein>
    <recommendedName>
        <fullName evidence="4">DUF4083 domain-containing protein</fullName>
    </recommendedName>
</protein>
<dbReference type="GeneID" id="92778790"/>
<accession>A0ABR5AR03</accession>
<keyword evidence="1" id="KW-1133">Transmembrane helix</keyword>
<evidence type="ECO:0008006" key="4">
    <source>
        <dbReference type="Google" id="ProtNLM"/>
    </source>
</evidence>
<evidence type="ECO:0000256" key="1">
    <source>
        <dbReference type="SAM" id="Phobius"/>
    </source>
</evidence>
<keyword evidence="1" id="KW-0812">Transmembrane</keyword>
<dbReference type="InterPro" id="IPR025143">
    <property type="entry name" value="DUF4083"/>
</dbReference>
<dbReference type="EMBL" id="JXLP01000018">
    <property type="protein sequence ID" value="KIL77064.1"/>
    <property type="molecule type" value="Genomic_DNA"/>
</dbReference>
<proteinExistence type="predicted"/>